<gene>
    <name evidence="2" type="ORF">COY32_03065</name>
</gene>
<evidence type="ECO:0000313" key="2">
    <source>
        <dbReference type="EMBL" id="PIZ46567.1"/>
    </source>
</evidence>
<dbReference type="EMBL" id="PFNL01000092">
    <property type="protein sequence ID" value="PIZ46567.1"/>
    <property type="molecule type" value="Genomic_DNA"/>
</dbReference>
<name>A0A2M7TJ92_UNCKA</name>
<feature type="transmembrane region" description="Helical" evidence="1">
    <location>
        <begin position="6"/>
        <end position="26"/>
    </location>
</feature>
<evidence type="ECO:0000313" key="3">
    <source>
        <dbReference type="Proteomes" id="UP000228920"/>
    </source>
</evidence>
<dbReference type="Proteomes" id="UP000228920">
    <property type="component" value="Unassembled WGS sequence"/>
</dbReference>
<comment type="caution">
    <text evidence="2">The sequence shown here is derived from an EMBL/GenBank/DDBJ whole genome shotgun (WGS) entry which is preliminary data.</text>
</comment>
<feature type="transmembrane region" description="Helical" evidence="1">
    <location>
        <begin position="38"/>
        <end position="60"/>
    </location>
</feature>
<accession>A0A2M7TJ92</accession>
<keyword evidence="1" id="KW-0812">Transmembrane</keyword>
<dbReference type="AlphaFoldDB" id="A0A2M7TJ92"/>
<organism evidence="2 3">
    <name type="scientific">candidate division WWE3 bacterium CG_4_10_14_0_2_um_filter_41_14</name>
    <dbReference type="NCBI Taxonomy" id="1975072"/>
    <lineage>
        <taxon>Bacteria</taxon>
        <taxon>Katanobacteria</taxon>
    </lineage>
</organism>
<dbReference type="InterPro" id="IPR041113">
    <property type="entry name" value="Heliorhodopsin"/>
</dbReference>
<dbReference type="Pfam" id="PF18761">
    <property type="entry name" value="Heliorhodopsin"/>
    <property type="match status" value="1"/>
</dbReference>
<protein>
    <submittedName>
        <fullName evidence="2">Uncharacterized protein</fullName>
    </submittedName>
</protein>
<keyword evidence="1" id="KW-0472">Membrane</keyword>
<feature type="non-terminal residue" evidence="2">
    <location>
        <position position="1"/>
    </location>
</feature>
<dbReference type="NCBIfam" id="NF038020">
    <property type="entry name" value="HeR"/>
    <property type="match status" value="1"/>
</dbReference>
<evidence type="ECO:0000256" key="1">
    <source>
        <dbReference type="SAM" id="Phobius"/>
    </source>
</evidence>
<reference evidence="3" key="1">
    <citation type="submission" date="2017-09" db="EMBL/GenBank/DDBJ databases">
        <title>Depth-based differentiation of microbial function through sediment-hosted aquifers and enrichment of novel symbionts in the deep terrestrial subsurface.</title>
        <authorList>
            <person name="Probst A.J."/>
            <person name="Ladd B."/>
            <person name="Jarett J.K."/>
            <person name="Geller-Mcgrath D.E."/>
            <person name="Sieber C.M.K."/>
            <person name="Emerson J.B."/>
            <person name="Anantharaman K."/>
            <person name="Thomas B.C."/>
            <person name="Malmstrom R."/>
            <person name="Stieglmeier M."/>
            <person name="Klingl A."/>
            <person name="Woyke T."/>
            <person name="Ryan C.M."/>
            <person name="Banfield J.F."/>
        </authorList>
    </citation>
    <scope>NUCLEOTIDE SEQUENCE [LARGE SCALE GENOMIC DNA]</scope>
</reference>
<proteinExistence type="predicted"/>
<sequence>NIPTFVYWIYVSIFLFFNSFAVNMILQYKKIGKWSDYLYGEKAYIVLSLVAKSLLAWQVFAGTLRP</sequence>
<keyword evidence="1" id="KW-1133">Transmembrane helix</keyword>